<comment type="similarity">
    <text evidence="1">Belongs to the adrenodoxin/putidaredoxin family.</text>
</comment>
<dbReference type="Proteomes" id="UP000007718">
    <property type="component" value="Chromosome"/>
</dbReference>
<dbReference type="PANTHER" id="PTHR23426">
    <property type="entry name" value="FERREDOXIN/ADRENODOXIN"/>
    <property type="match status" value="1"/>
</dbReference>
<keyword evidence="5" id="KW-0411">Iron-sulfur</keyword>
<evidence type="ECO:0000256" key="5">
    <source>
        <dbReference type="ARBA" id="ARBA00023014"/>
    </source>
</evidence>
<evidence type="ECO:0000256" key="6">
    <source>
        <dbReference type="ARBA" id="ARBA00034078"/>
    </source>
</evidence>
<name>F0RM49_DEIPM</name>
<keyword evidence="10" id="KW-1185">Reference proteome</keyword>
<proteinExistence type="inferred from homology"/>
<dbReference type="EMBL" id="CP002536">
    <property type="protein sequence ID" value="ADY25969.1"/>
    <property type="molecule type" value="Genomic_DNA"/>
</dbReference>
<dbReference type="InterPro" id="IPR036010">
    <property type="entry name" value="2Fe-2S_ferredoxin-like_sf"/>
</dbReference>
<dbReference type="Pfam" id="PF00111">
    <property type="entry name" value="Fer2"/>
    <property type="match status" value="1"/>
</dbReference>
<dbReference type="RefSeq" id="WP_013614578.1">
    <property type="nucleotide sequence ID" value="NC_015161.1"/>
</dbReference>
<sequence length="136" mass="14795">MTESVIAQQEAQPITLTVEGFGEIEAKSGERLTTALERGGVDILHRCGGVAKCTTCRVEFLEGEPDEMTVAEYDKLTEKELLNVARLSCQIHCAEGMSLRVLQTETSSGLERGKAISEEIQPEPQWTVRPGASTEG</sequence>
<dbReference type="eggNOG" id="COG0633">
    <property type="taxonomic scope" value="Bacteria"/>
</dbReference>
<dbReference type="Gene3D" id="3.10.20.30">
    <property type="match status" value="1"/>
</dbReference>
<evidence type="ECO:0000256" key="7">
    <source>
        <dbReference type="SAM" id="MobiDB-lite"/>
    </source>
</evidence>
<accession>F0RM49</accession>
<evidence type="ECO:0000256" key="4">
    <source>
        <dbReference type="ARBA" id="ARBA00023004"/>
    </source>
</evidence>
<dbReference type="HOGENOM" id="CLU_082632_5_2_0"/>
<reference evidence="10" key="1">
    <citation type="submission" date="2011-02" db="EMBL/GenBank/DDBJ databases">
        <title>The complete sequence of chromosome of Deinococcus proteolyticus DSM 20540.</title>
        <authorList>
            <consortium name="US DOE Joint Genome Institute (JGI-PGF)"/>
            <person name="Lucas S."/>
            <person name="Copeland A."/>
            <person name="Lapidus A."/>
            <person name="Bruce D."/>
            <person name="Goodwin L."/>
            <person name="Pitluck S."/>
            <person name="Kyrpides N."/>
            <person name="Mavromatis K."/>
            <person name="Pagani I."/>
            <person name="Ivanova N."/>
            <person name="Ovchinnikova G."/>
            <person name="Zeytun A."/>
            <person name="Detter J.C."/>
            <person name="Han C."/>
            <person name="Land M."/>
            <person name="Hauser L."/>
            <person name="Markowitz V."/>
            <person name="Cheng J.-F."/>
            <person name="Hugenholtz P."/>
            <person name="Woyke T."/>
            <person name="Wu D."/>
            <person name="Pukall R."/>
            <person name="Steenblock K."/>
            <person name="Brambilla E."/>
            <person name="Klenk H.-P."/>
            <person name="Eisen J.A."/>
        </authorList>
    </citation>
    <scope>NUCLEOTIDE SEQUENCE [LARGE SCALE GENOMIC DNA]</scope>
    <source>
        <strain evidence="10">ATCC 35074 / DSM 20540 / JCM 6276 / NBRC 101906 / NCIMB 13154 / VKM Ac-1939 / CCM 2703 / MRP</strain>
    </source>
</reference>
<feature type="region of interest" description="Disordered" evidence="7">
    <location>
        <begin position="110"/>
        <end position="136"/>
    </location>
</feature>
<feature type="domain" description="2Fe-2S ferredoxin-type" evidence="8">
    <location>
        <begin position="12"/>
        <end position="105"/>
    </location>
</feature>
<dbReference type="GO" id="GO:0140647">
    <property type="term" value="P:P450-containing electron transport chain"/>
    <property type="evidence" value="ECO:0007669"/>
    <property type="project" value="InterPro"/>
</dbReference>
<gene>
    <name evidence="9" type="ordered locus">Deipr_0813</name>
</gene>
<dbReference type="AlphaFoldDB" id="F0RM49"/>
<dbReference type="GO" id="GO:0046872">
    <property type="term" value="F:metal ion binding"/>
    <property type="evidence" value="ECO:0007669"/>
    <property type="project" value="UniProtKB-KW"/>
</dbReference>
<dbReference type="PANTHER" id="PTHR23426:SF65">
    <property type="entry name" value="FERREDOXIN-2, MITOCHONDRIAL"/>
    <property type="match status" value="1"/>
</dbReference>
<dbReference type="CDD" id="cd00207">
    <property type="entry name" value="fer2"/>
    <property type="match status" value="1"/>
</dbReference>
<dbReference type="GO" id="GO:0009055">
    <property type="term" value="F:electron transfer activity"/>
    <property type="evidence" value="ECO:0007669"/>
    <property type="project" value="TreeGrafter"/>
</dbReference>
<organism evidence="9 10">
    <name type="scientific">Deinococcus proteolyticus (strain ATCC 35074 / DSM 20540 / JCM 6276 / NBRC 101906 / NCIMB 13154 / VKM Ac-1939 / CCM 2703 / MRP)</name>
    <dbReference type="NCBI Taxonomy" id="693977"/>
    <lineage>
        <taxon>Bacteria</taxon>
        <taxon>Thermotogati</taxon>
        <taxon>Deinococcota</taxon>
        <taxon>Deinococci</taxon>
        <taxon>Deinococcales</taxon>
        <taxon>Deinococcaceae</taxon>
        <taxon>Deinococcus</taxon>
    </lineage>
</organism>
<protein>
    <submittedName>
        <fullName evidence="9">Ferredoxin</fullName>
    </submittedName>
</protein>
<keyword evidence="3" id="KW-0479">Metal-binding</keyword>
<dbReference type="STRING" id="693977.Deipr_0813"/>
<dbReference type="OrthoDB" id="9810588at2"/>
<dbReference type="GO" id="GO:0051537">
    <property type="term" value="F:2 iron, 2 sulfur cluster binding"/>
    <property type="evidence" value="ECO:0007669"/>
    <property type="project" value="UniProtKB-KW"/>
</dbReference>
<keyword evidence="4" id="KW-0408">Iron</keyword>
<evidence type="ECO:0000313" key="9">
    <source>
        <dbReference type="EMBL" id="ADY25969.1"/>
    </source>
</evidence>
<evidence type="ECO:0000256" key="1">
    <source>
        <dbReference type="ARBA" id="ARBA00010914"/>
    </source>
</evidence>
<dbReference type="PROSITE" id="PS51085">
    <property type="entry name" value="2FE2S_FER_2"/>
    <property type="match status" value="1"/>
</dbReference>
<dbReference type="SUPFAM" id="SSF54292">
    <property type="entry name" value="2Fe-2S ferredoxin-like"/>
    <property type="match status" value="1"/>
</dbReference>
<evidence type="ECO:0000313" key="10">
    <source>
        <dbReference type="Proteomes" id="UP000007718"/>
    </source>
</evidence>
<keyword evidence="2" id="KW-0001">2Fe-2S</keyword>
<dbReference type="InterPro" id="IPR001041">
    <property type="entry name" value="2Fe-2S_ferredoxin-type"/>
</dbReference>
<dbReference type="InterPro" id="IPR001055">
    <property type="entry name" value="Adrenodoxin-like"/>
</dbReference>
<reference evidence="9 10" key="2">
    <citation type="journal article" date="2012" name="Stand. Genomic Sci.">
        <title>Complete genome sequence of the orange-red pigmented, radioresistant Deinococcus proteolyticus type strain (MRP(T)).</title>
        <authorList>
            <person name="Copeland A."/>
            <person name="Zeytun A."/>
            <person name="Yassawong M."/>
            <person name="Nolan M."/>
            <person name="Lucas S."/>
            <person name="Hammon N."/>
            <person name="Deshpande S."/>
            <person name="Cheng J.F."/>
            <person name="Han C."/>
            <person name="Tapia R."/>
            <person name="Goodwin L.A."/>
            <person name="Pitluck S."/>
            <person name="Mavromatis K."/>
            <person name="Liolios K."/>
            <person name="Pagani I."/>
            <person name="Ivanova N."/>
            <person name="Mikhailova N."/>
            <person name="Pati A."/>
            <person name="Chen A."/>
            <person name="Palaniappan K."/>
            <person name="Land M."/>
            <person name="Hauser L."/>
            <person name="Jeffries C.D."/>
            <person name="Brambilla E.M."/>
            <person name="Rohde M."/>
            <person name="Sikorski J."/>
            <person name="Pukall R."/>
            <person name="Goker M."/>
            <person name="Detter J.C."/>
            <person name="Woyke T."/>
            <person name="Bristow J."/>
            <person name="Eisen J.A."/>
            <person name="Markowitz V."/>
            <person name="Hugenholtz P."/>
            <person name="Kyrpides N.C."/>
            <person name="Klenk H.P."/>
            <person name="Lapidus A."/>
        </authorList>
    </citation>
    <scope>NUCLEOTIDE SEQUENCE [LARGE SCALE GENOMIC DNA]</scope>
    <source>
        <strain evidence="10">ATCC 35074 / DSM 20540 / JCM 6276 / NBRC 101906 / NCIMB 13154 / VKM Ac-1939 / CCM 2703 / MRP</strain>
    </source>
</reference>
<evidence type="ECO:0000256" key="2">
    <source>
        <dbReference type="ARBA" id="ARBA00022714"/>
    </source>
</evidence>
<evidence type="ECO:0000259" key="8">
    <source>
        <dbReference type="PROSITE" id="PS51085"/>
    </source>
</evidence>
<comment type="cofactor">
    <cofactor evidence="6">
        <name>[2Fe-2S] cluster</name>
        <dbReference type="ChEBI" id="CHEBI:190135"/>
    </cofactor>
</comment>
<dbReference type="InterPro" id="IPR012675">
    <property type="entry name" value="Beta-grasp_dom_sf"/>
</dbReference>
<evidence type="ECO:0000256" key="3">
    <source>
        <dbReference type="ARBA" id="ARBA00022723"/>
    </source>
</evidence>
<dbReference type="KEGG" id="dpt:Deipr_0813"/>